<organism evidence="2 3">
    <name type="scientific">Morella rubra</name>
    <name type="common">Chinese bayberry</name>
    <dbReference type="NCBI Taxonomy" id="262757"/>
    <lineage>
        <taxon>Eukaryota</taxon>
        <taxon>Viridiplantae</taxon>
        <taxon>Streptophyta</taxon>
        <taxon>Embryophyta</taxon>
        <taxon>Tracheophyta</taxon>
        <taxon>Spermatophyta</taxon>
        <taxon>Magnoliopsida</taxon>
        <taxon>eudicotyledons</taxon>
        <taxon>Gunneridae</taxon>
        <taxon>Pentapetalae</taxon>
        <taxon>rosids</taxon>
        <taxon>fabids</taxon>
        <taxon>Fagales</taxon>
        <taxon>Myricaceae</taxon>
        <taxon>Morella</taxon>
    </lineage>
</organism>
<reference evidence="2 3" key="1">
    <citation type="journal article" date="2019" name="Plant Biotechnol. J.">
        <title>The red bayberry genome and genetic basis of sex determination.</title>
        <authorList>
            <person name="Jia H.M."/>
            <person name="Jia H.J."/>
            <person name="Cai Q.L."/>
            <person name="Wang Y."/>
            <person name="Zhao H.B."/>
            <person name="Yang W.F."/>
            <person name="Wang G.Y."/>
            <person name="Li Y.H."/>
            <person name="Zhan D.L."/>
            <person name="Shen Y.T."/>
            <person name="Niu Q.F."/>
            <person name="Chang L."/>
            <person name="Qiu J."/>
            <person name="Zhao L."/>
            <person name="Xie H.B."/>
            <person name="Fu W.Y."/>
            <person name="Jin J."/>
            <person name="Li X.W."/>
            <person name="Jiao Y."/>
            <person name="Zhou C.C."/>
            <person name="Tu T."/>
            <person name="Chai C.Y."/>
            <person name="Gao J.L."/>
            <person name="Fan L.J."/>
            <person name="van de Weg E."/>
            <person name="Wang J.Y."/>
            <person name="Gao Z.S."/>
        </authorList>
    </citation>
    <scope>NUCLEOTIDE SEQUENCE [LARGE SCALE GENOMIC DNA]</scope>
    <source>
        <tissue evidence="2">Leaves</tissue>
    </source>
</reference>
<sequence length="491" mass="51953">MSGNDDLKSQDGKESDEVSSPVSGDQDRDQSPFNEGSEELGVRDPLSIQSFAAKDNSKEAVPGDVEYAEKIGEDDSLVKIERELKPAENSGSKNGSIEHSDSSKESHDGDNRGSSGSSSDDEFLVTEKKPEKDAYNSILEISSYDDLVKPVDPQRAEVMPAIGNESLVTEKKPEENAYDSVLEESSYDDLAKPVDPQRAEVMPAIGNESLVTEKKPEEDAYNSVLEVSSYDDLAKPVDPQRTEVMPAIGNAPGGETVDSIADTTPDVVYSIAGSTPVVDSVKPVVSPGKKPEEQAYNSVLEASSYDDLIKPVDPPLAEVMPATGNAPGGEAVISTAESVPDADSVRPVFSVSQETIHMTAPVENAVTADVVESGPKESEEKLVPKSGESPAAETDSALKNNEDKVFLLPDENVLASSTVVEPVSSVYEVKTSPSSSVPVAATTCGAGHVKVSETPDCSESQPVVAPAPQVVQKTSWLSCCGLFELLTGFGR</sequence>
<feature type="region of interest" description="Disordered" evidence="1">
    <location>
        <begin position="369"/>
        <end position="398"/>
    </location>
</feature>
<feature type="compositionally biased region" description="Basic and acidic residues" evidence="1">
    <location>
        <begin position="374"/>
        <end position="383"/>
    </location>
</feature>
<evidence type="ECO:0000256" key="1">
    <source>
        <dbReference type="SAM" id="MobiDB-lite"/>
    </source>
</evidence>
<keyword evidence="3" id="KW-1185">Reference proteome</keyword>
<feature type="compositionally biased region" description="Basic and acidic residues" evidence="1">
    <location>
        <begin position="67"/>
        <end position="86"/>
    </location>
</feature>
<gene>
    <name evidence="2" type="ORF">CJ030_MR7G001008</name>
</gene>
<dbReference type="EMBL" id="RXIC02000025">
    <property type="protein sequence ID" value="KAB1208585.1"/>
    <property type="molecule type" value="Genomic_DNA"/>
</dbReference>
<feature type="region of interest" description="Disordered" evidence="1">
    <location>
        <begin position="1"/>
        <end position="137"/>
    </location>
</feature>
<evidence type="ECO:0000313" key="3">
    <source>
        <dbReference type="Proteomes" id="UP000516437"/>
    </source>
</evidence>
<comment type="caution">
    <text evidence="2">The sequence shown here is derived from an EMBL/GenBank/DDBJ whole genome shotgun (WGS) entry which is preliminary data.</text>
</comment>
<dbReference type="OrthoDB" id="1930727at2759"/>
<dbReference type="PANTHER" id="PTHR37187">
    <property type="entry name" value="EXPRESSED PROTEIN"/>
    <property type="match status" value="1"/>
</dbReference>
<proteinExistence type="predicted"/>
<protein>
    <submittedName>
        <fullName evidence="2">Uncharacterized protein</fullName>
    </submittedName>
</protein>
<feature type="compositionally biased region" description="Basic and acidic residues" evidence="1">
    <location>
        <begin position="125"/>
        <end position="134"/>
    </location>
</feature>
<dbReference type="AlphaFoldDB" id="A0A6A1V828"/>
<dbReference type="Proteomes" id="UP000516437">
    <property type="component" value="Chromosome 7"/>
</dbReference>
<evidence type="ECO:0000313" key="2">
    <source>
        <dbReference type="EMBL" id="KAB1208585.1"/>
    </source>
</evidence>
<dbReference type="PANTHER" id="PTHR37187:SF19">
    <property type="entry name" value="(RAPE) HYPOTHETICAL PROTEIN"/>
    <property type="match status" value="1"/>
</dbReference>
<feature type="compositionally biased region" description="Basic and acidic residues" evidence="1">
    <location>
        <begin position="1"/>
        <end position="16"/>
    </location>
</feature>
<accession>A0A6A1V828</accession>
<name>A0A6A1V828_9ROSI</name>
<feature type="compositionally biased region" description="Basic and acidic residues" evidence="1">
    <location>
        <begin position="96"/>
        <end position="111"/>
    </location>
</feature>